<accession>A0A1A7BTR9</accession>
<evidence type="ECO:0000313" key="1">
    <source>
        <dbReference type="EMBL" id="OBV36941.1"/>
    </source>
</evidence>
<dbReference type="AlphaFoldDB" id="A0A1A7BTR9"/>
<name>A0A1A7BTR9_9BURK</name>
<dbReference type="OrthoDB" id="6271006at2"/>
<sequence>MMEALDNISWFRAAGTFQAQPGQLALPSLHAWDSASMDWLPTSRGQPDPVHGDALPTLLKQAGTPYLQAVMANYKLALHSLRCVPDRLISKGAHDFTPAAIGAALYCVRMASLEMLAQREGFWLAALDLYRQGHWPCGLVADGTLVVY</sequence>
<reference evidence="1 2" key="1">
    <citation type="submission" date="2016-04" db="EMBL/GenBank/DDBJ databases">
        <title>Draft genome sequence of Janthinobacterium psychrotolerans sp. nov., isolated from freshwater sediments in Denmark.</title>
        <authorList>
            <person name="Gong X."/>
            <person name="Skrivergaard S."/>
            <person name="Korsgaard B.S."/>
            <person name="Schreiber L."/>
            <person name="Marshall I.P."/>
            <person name="Finster K."/>
            <person name="Schramm A."/>
        </authorList>
    </citation>
    <scope>NUCLEOTIDE SEQUENCE [LARGE SCALE GENOMIC DNA]</scope>
    <source>
        <strain evidence="1 2">S3-2</strain>
    </source>
</reference>
<proteinExistence type="predicted"/>
<comment type="caution">
    <text evidence="1">The sequence shown here is derived from an EMBL/GenBank/DDBJ whole genome shotgun (WGS) entry which is preliminary data.</text>
</comment>
<gene>
    <name evidence="1" type="ORF">ASR47_1001419</name>
</gene>
<keyword evidence="2" id="KW-1185">Reference proteome</keyword>
<protein>
    <submittedName>
        <fullName evidence="1">Uncharacterized protein</fullName>
    </submittedName>
</protein>
<organism evidence="1 2">
    <name type="scientific">Janthinobacterium psychrotolerans</name>
    <dbReference type="NCBI Taxonomy" id="1747903"/>
    <lineage>
        <taxon>Bacteria</taxon>
        <taxon>Pseudomonadati</taxon>
        <taxon>Pseudomonadota</taxon>
        <taxon>Betaproteobacteria</taxon>
        <taxon>Burkholderiales</taxon>
        <taxon>Oxalobacteraceae</taxon>
        <taxon>Janthinobacterium</taxon>
    </lineage>
</organism>
<evidence type="ECO:0000313" key="2">
    <source>
        <dbReference type="Proteomes" id="UP000092713"/>
    </source>
</evidence>
<dbReference type="EMBL" id="LOCQ01000062">
    <property type="protein sequence ID" value="OBV36941.1"/>
    <property type="molecule type" value="Genomic_DNA"/>
</dbReference>
<dbReference type="RefSeq" id="WP_065310700.1">
    <property type="nucleotide sequence ID" value="NZ_LOCQ01000062.1"/>
</dbReference>
<dbReference type="STRING" id="1747903.ASR47_1001419"/>
<dbReference type="Proteomes" id="UP000092713">
    <property type="component" value="Unassembled WGS sequence"/>
</dbReference>